<proteinExistence type="predicted"/>
<dbReference type="InterPro" id="IPR003777">
    <property type="entry name" value="XdhC_CoxI"/>
</dbReference>
<sequence length="304" mass="32200">MEQVFRAAHHEIKSGHDMVVATVVKTSGSTPQKPGAKLLVRADGSGVGTLGGGCVEGDIWFAASQLLKSGGPAEMRDYELNEDLAAQDGLVCGGTMYFLLDPVRQPIEVQHSNDEVIAAYGGGAPVAVASLMKVPNGSDLIVGSKLLIRENSSTEGSLGHEKLDASAIAEARKLLAMGKNDYISTKSGAEYFIEAYTTPPTLVLAGGGHVSKAISNIAATLGFRIFVIDDREEFSNLDRFPEAEKTIVSDYGSGFEKLPIGTNSFIVIATRGHRYDTSATASAIRTQASYVGLLGSKRKTILIY</sequence>
<dbReference type="InterPro" id="IPR027051">
    <property type="entry name" value="XdhC_Rossmann_dom"/>
</dbReference>
<gene>
    <name evidence="3" type="ORF">METZ01_LOCUS63222</name>
</gene>
<dbReference type="PANTHER" id="PTHR30388:SF6">
    <property type="entry name" value="XANTHINE DEHYDROGENASE SUBUNIT A-RELATED"/>
    <property type="match status" value="1"/>
</dbReference>
<evidence type="ECO:0000313" key="3">
    <source>
        <dbReference type="EMBL" id="SVA10368.1"/>
    </source>
</evidence>
<feature type="domain" description="XdhC- CoxI" evidence="1">
    <location>
        <begin position="13"/>
        <end position="78"/>
    </location>
</feature>
<dbReference type="PANTHER" id="PTHR30388">
    <property type="entry name" value="ALDEHYDE OXIDOREDUCTASE MOLYBDENUM COFACTOR ASSEMBLY PROTEIN"/>
    <property type="match status" value="1"/>
</dbReference>
<dbReference type="Gene3D" id="3.40.50.720">
    <property type="entry name" value="NAD(P)-binding Rossmann-like Domain"/>
    <property type="match status" value="1"/>
</dbReference>
<evidence type="ECO:0000259" key="2">
    <source>
        <dbReference type="Pfam" id="PF13478"/>
    </source>
</evidence>
<name>A0A381T474_9ZZZZ</name>
<organism evidence="3">
    <name type="scientific">marine metagenome</name>
    <dbReference type="NCBI Taxonomy" id="408172"/>
    <lineage>
        <taxon>unclassified sequences</taxon>
        <taxon>metagenomes</taxon>
        <taxon>ecological metagenomes</taxon>
    </lineage>
</organism>
<feature type="domain" description="XdhC Rossmann" evidence="2">
    <location>
        <begin position="202"/>
        <end position="300"/>
    </location>
</feature>
<reference evidence="3" key="1">
    <citation type="submission" date="2018-05" db="EMBL/GenBank/DDBJ databases">
        <authorList>
            <person name="Lanie J.A."/>
            <person name="Ng W.-L."/>
            <person name="Kazmierczak K.M."/>
            <person name="Andrzejewski T.M."/>
            <person name="Davidsen T.M."/>
            <person name="Wayne K.J."/>
            <person name="Tettelin H."/>
            <person name="Glass J.I."/>
            <person name="Rusch D."/>
            <person name="Podicherti R."/>
            <person name="Tsui H.-C.T."/>
            <person name="Winkler M.E."/>
        </authorList>
    </citation>
    <scope>NUCLEOTIDE SEQUENCE</scope>
</reference>
<dbReference type="EMBL" id="UINC01003923">
    <property type="protein sequence ID" value="SVA10368.1"/>
    <property type="molecule type" value="Genomic_DNA"/>
</dbReference>
<dbReference type="InterPro" id="IPR052698">
    <property type="entry name" value="MoCofactor_Util/Proc"/>
</dbReference>
<feature type="domain" description="XdhC- CoxI" evidence="1">
    <location>
        <begin position="123"/>
        <end position="180"/>
    </location>
</feature>
<feature type="non-terminal residue" evidence="3">
    <location>
        <position position="304"/>
    </location>
</feature>
<protein>
    <recommendedName>
        <fullName evidence="4">XdhC- CoxI domain-containing protein</fullName>
    </recommendedName>
</protein>
<evidence type="ECO:0008006" key="4">
    <source>
        <dbReference type="Google" id="ProtNLM"/>
    </source>
</evidence>
<evidence type="ECO:0000259" key="1">
    <source>
        <dbReference type="Pfam" id="PF02625"/>
    </source>
</evidence>
<dbReference type="AlphaFoldDB" id="A0A381T474"/>
<dbReference type="Pfam" id="PF13478">
    <property type="entry name" value="XdhC_C"/>
    <property type="match status" value="1"/>
</dbReference>
<accession>A0A381T474</accession>
<dbReference type="Pfam" id="PF02625">
    <property type="entry name" value="XdhC_CoxI"/>
    <property type="match status" value="2"/>
</dbReference>